<dbReference type="STRING" id="335543.Sfum_3239"/>
<dbReference type="Proteomes" id="UP000001784">
    <property type="component" value="Chromosome"/>
</dbReference>
<dbReference type="EMBL" id="CP000478">
    <property type="protein sequence ID" value="ABK18912.1"/>
    <property type="molecule type" value="Genomic_DNA"/>
</dbReference>
<feature type="signal peptide" evidence="1">
    <location>
        <begin position="1"/>
        <end position="27"/>
    </location>
</feature>
<evidence type="ECO:0000313" key="2">
    <source>
        <dbReference type="EMBL" id="ABK18912.1"/>
    </source>
</evidence>
<keyword evidence="3" id="KW-1185">Reference proteome</keyword>
<dbReference type="InParanoid" id="A0LNB0"/>
<dbReference type="eggNOG" id="COG4447">
    <property type="taxonomic scope" value="Bacteria"/>
</dbReference>
<evidence type="ECO:0000313" key="3">
    <source>
        <dbReference type="Proteomes" id="UP000001784"/>
    </source>
</evidence>
<name>A0LNB0_SYNFM</name>
<accession>A0LNB0</accession>
<dbReference type="AlphaFoldDB" id="A0LNB0"/>
<dbReference type="InterPro" id="IPR036278">
    <property type="entry name" value="Sialidase_sf"/>
</dbReference>
<dbReference type="SUPFAM" id="SSF110296">
    <property type="entry name" value="Oligoxyloglucan reducing end-specific cellobiohydrolase"/>
    <property type="match status" value="2"/>
</dbReference>
<organism evidence="2 3">
    <name type="scientific">Syntrophobacter fumaroxidans (strain DSM 10017 / MPOB)</name>
    <dbReference type="NCBI Taxonomy" id="335543"/>
    <lineage>
        <taxon>Bacteria</taxon>
        <taxon>Pseudomonadati</taxon>
        <taxon>Thermodesulfobacteriota</taxon>
        <taxon>Syntrophobacteria</taxon>
        <taxon>Syntrophobacterales</taxon>
        <taxon>Syntrophobacteraceae</taxon>
        <taxon>Syntrophobacter</taxon>
    </lineage>
</organism>
<feature type="chain" id="PRO_5002626884" evidence="1">
    <location>
        <begin position="28"/>
        <end position="931"/>
    </location>
</feature>
<dbReference type="HOGENOM" id="CLU_314214_0_0_7"/>
<evidence type="ECO:0000256" key="1">
    <source>
        <dbReference type="SAM" id="SignalP"/>
    </source>
</evidence>
<dbReference type="SUPFAM" id="SSF50939">
    <property type="entry name" value="Sialidases"/>
    <property type="match status" value="1"/>
</dbReference>
<dbReference type="KEGG" id="sfu:Sfum_3239"/>
<sequence>MNVRRVAQVVLLLFVALLVFLPQPATGASPLDTWRLRNPLPELGNHLNGVSCSSSACTAVGVGGRIITSTDGYNWTTRDSRTSDTLYQAAYGNNRWVAVGDKGTIVRSTNAGVSWRVSIEGYSDVDGLRGVAFGKGSGSSSARFVAVGKSGRILSSTDGINWNYQVSGTGSQLNAVAFGNGVFIAVGSAVSGTTHPVILRSTNGTTWTEVYGSATQSFFGVTYGDGQFMVVGSQCSDTTILVSNSTGTSWSWNDPQDTSTLKAVAFGSINTGPTFVAINGSGTVFTAPSKTENWVKWSSGVLGYPSANTSNNVLNGITFFKKTFIVVGSDGKLMTSADGASWTERPSAASNFVNGVVYAENIYVAVGWGGQILTSTDSRAWVERDSGTSFSLYGIAYGNGTFVAVGSRGKIVSSADGTTWVSRTSNFTGPLFAVTYSSAAGLFVAVGSSGKILTSPNGGTWTSRTSGTSSYLYAVAYGDGQFITVGQGGKILTSPTGSTWTSRTPSSISTHCLYGVTYGGGMYVAVGENGTVLTSPDRTTWTKRNSGVTNALRGITYVQSTYVTVGSGGKILTSADASSWSSKTSNIPYSLLTITAKPDGTMVAAGTFATILCYNPAKDSWIIRSTGTYKTIKAIARGTVNGQVRYVVVGESATVLTSSNGSTWDIKTIPGAGWLNGVIYGHGRFVAVGATSANKAGVFTSTNGDTWTEQTFVKPPGFSWQIELPSGTALNGITLGDNVFVAGGEDGVVVRSTDGTSWYYYLLETCFDTKSVSYGRDTFVMVGNYNPYTRTILDSPDGIYWTMSYAPIIPQSPTTGFSGVDFGGNRFVVVGPSVKIVVSTQASPVFGWRQRALQDFTGSFDFTGISYGGGDVFAAVGTLGQILTTPDGATWTFRKSGTTKKLYGIAYGNSTNGKTFMAVGEGGMILQSGAL</sequence>
<protein>
    <submittedName>
        <fullName evidence="2">Uncharacterized protein</fullName>
    </submittedName>
</protein>
<keyword evidence="1" id="KW-0732">Signal</keyword>
<gene>
    <name evidence="2" type="ordered locus">Sfum_3239</name>
</gene>
<reference evidence="2 3" key="1">
    <citation type="submission" date="2006-10" db="EMBL/GenBank/DDBJ databases">
        <title>Complete sequence of Syntrophobacter fumaroxidans MPOB.</title>
        <authorList>
            <consortium name="US DOE Joint Genome Institute"/>
            <person name="Copeland A."/>
            <person name="Lucas S."/>
            <person name="Lapidus A."/>
            <person name="Barry K."/>
            <person name="Detter J.C."/>
            <person name="Glavina del Rio T."/>
            <person name="Hammon N."/>
            <person name="Israni S."/>
            <person name="Pitluck S."/>
            <person name="Goltsman E.G."/>
            <person name="Martinez M."/>
            <person name="Schmutz J."/>
            <person name="Larimer F."/>
            <person name="Land M."/>
            <person name="Hauser L."/>
            <person name="Kyrpides N."/>
            <person name="Kim E."/>
            <person name="Boone D.R."/>
            <person name="Brockman F."/>
            <person name="Culley D."/>
            <person name="Ferry J."/>
            <person name="Gunsalus R."/>
            <person name="McInerney M.J."/>
            <person name="Morrison M."/>
            <person name="Plugge C."/>
            <person name="Rohlin L."/>
            <person name="Scholten J."/>
            <person name="Sieber J."/>
            <person name="Stams A.J.M."/>
            <person name="Worm P."/>
            <person name="Henstra A.M."/>
            <person name="Richardson P."/>
        </authorList>
    </citation>
    <scope>NUCLEOTIDE SEQUENCE [LARGE SCALE GENOMIC DNA]</scope>
    <source>
        <strain evidence="3">DSM 10017 / MPOB</strain>
    </source>
</reference>
<dbReference type="RefSeq" id="WP_011700037.1">
    <property type="nucleotide sequence ID" value="NC_008554.1"/>
</dbReference>
<proteinExistence type="predicted"/>